<proteinExistence type="predicted"/>
<dbReference type="Proteomes" id="UP000274429">
    <property type="component" value="Unassembled WGS sequence"/>
</dbReference>
<evidence type="ECO:0000313" key="2">
    <source>
        <dbReference type="Proteomes" id="UP000274429"/>
    </source>
</evidence>
<accession>A0A0R3WVH1</accession>
<dbReference type="EMBL" id="UYWX01005221">
    <property type="protein sequence ID" value="VDM25567.1"/>
    <property type="molecule type" value="Genomic_DNA"/>
</dbReference>
<protein>
    <submittedName>
        <fullName evidence="3">PB1 domain-containing protein</fullName>
    </submittedName>
</protein>
<keyword evidence="2" id="KW-1185">Reference proteome</keyword>
<dbReference type="STRING" id="6205.A0A0R3WVH1"/>
<name>A0A0R3WVH1_HYDTA</name>
<reference evidence="1 2" key="2">
    <citation type="submission" date="2018-11" db="EMBL/GenBank/DDBJ databases">
        <authorList>
            <consortium name="Pathogen Informatics"/>
        </authorList>
    </citation>
    <scope>NUCLEOTIDE SEQUENCE [LARGE SCALE GENOMIC DNA]</scope>
</reference>
<gene>
    <name evidence="1" type="ORF">TTAC_LOCUS4745</name>
</gene>
<dbReference type="AlphaFoldDB" id="A0A0R3WVH1"/>
<evidence type="ECO:0000313" key="3">
    <source>
        <dbReference type="WBParaSite" id="TTAC_0000476101-mRNA-1"/>
    </source>
</evidence>
<organism evidence="3">
    <name type="scientific">Hydatigena taeniaeformis</name>
    <name type="common">Feline tapeworm</name>
    <name type="synonym">Taenia taeniaeformis</name>
    <dbReference type="NCBI Taxonomy" id="6205"/>
    <lineage>
        <taxon>Eukaryota</taxon>
        <taxon>Metazoa</taxon>
        <taxon>Spiralia</taxon>
        <taxon>Lophotrochozoa</taxon>
        <taxon>Platyhelminthes</taxon>
        <taxon>Cestoda</taxon>
        <taxon>Eucestoda</taxon>
        <taxon>Cyclophyllidea</taxon>
        <taxon>Taeniidae</taxon>
        <taxon>Hydatigera</taxon>
    </lineage>
</organism>
<evidence type="ECO:0000313" key="1">
    <source>
        <dbReference type="EMBL" id="VDM25567.1"/>
    </source>
</evidence>
<reference evidence="3" key="1">
    <citation type="submission" date="2017-02" db="UniProtKB">
        <authorList>
            <consortium name="WormBaseParasite"/>
        </authorList>
    </citation>
    <scope>IDENTIFICATION</scope>
</reference>
<sequence>MEELLCQVRDVYGDESLALLDFEDGDDLDDDVHLINVSLRIKPLCLLYILHRFKPH</sequence>
<dbReference type="WBParaSite" id="TTAC_0000476101-mRNA-1">
    <property type="protein sequence ID" value="TTAC_0000476101-mRNA-1"/>
    <property type="gene ID" value="TTAC_0000476101"/>
</dbReference>